<sequence>MPAATVAAMTHIIVFGAGGRAGRTIAAEAQARGHDVTRVVRDPSRYPDLDAAAGDVTDAARIAELAAGHDVAVHAAASLKTPADFFPAAAQALLTGLAAAGVPRLVAIGLSSSLPGADGVLLRDAPDSPAQYRDFILGHGAGTDVVQTTATEIDWTILAPAGDFDHTGAPVGRYRTAVAEPTLRITYPDFARAVVDEIEQRSRSRTFYAVTAP</sequence>
<dbReference type="EMBL" id="QQAZ01000007">
    <property type="protein sequence ID" value="RDI48930.1"/>
    <property type="molecule type" value="Genomic_DNA"/>
</dbReference>
<reference evidence="2 3" key="1">
    <citation type="submission" date="2018-07" db="EMBL/GenBank/DDBJ databases">
        <title>Genomic Encyclopedia of Type Strains, Phase IV (KMG-IV): sequencing the most valuable type-strain genomes for metagenomic binning, comparative biology and taxonomic classification.</title>
        <authorList>
            <person name="Goeker M."/>
        </authorList>
    </citation>
    <scope>NUCLEOTIDE SEQUENCE [LARGE SCALE GENOMIC DNA]</scope>
    <source>
        <strain evidence="2 3">DSM 44952</strain>
    </source>
</reference>
<feature type="domain" description="NAD(P)-binding" evidence="1">
    <location>
        <begin position="16"/>
        <end position="199"/>
    </location>
</feature>
<proteinExistence type="predicted"/>
<name>A0A370GZ39_9NOCA</name>
<evidence type="ECO:0000313" key="3">
    <source>
        <dbReference type="Proteomes" id="UP000255355"/>
    </source>
</evidence>
<dbReference type="GO" id="GO:0016646">
    <property type="term" value="F:oxidoreductase activity, acting on the CH-NH group of donors, NAD or NADP as acceptor"/>
    <property type="evidence" value="ECO:0007669"/>
    <property type="project" value="TreeGrafter"/>
</dbReference>
<protein>
    <recommendedName>
        <fullName evidence="1">NAD(P)-binding domain-containing protein</fullName>
    </recommendedName>
</protein>
<comment type="caution">
    <text evidence="2">The sequence shown here is derived from an EMBL/GenBank/DDBJ whole genome shotgun (WGS) entry which is preliminary data.</text>
</comment>
<dbReference type="STRING" id="1210089.GCA_001613165_00545"/>
<dbReference type="InterPro" id="IPR036291">
    <property type="entry name" value="NAD(P)-bd_dom_sf"/>
</dbReference>
<accession>A0A370GZ39</accession>
<organism evidence="2 3">
    <name type="scientific">Nocardia mexicana</name>
    <dbReference type="NCBI Taxonomy" id="279262"/>
    <lineage>
        <taxon>Bacteria</taxon>
        <taxon>Bacillati</taxon>
        <taxon>Actinomycetota</taxon>
        <taxon>Actinomycetes</taxon>
        <taxon>Mycobacteriales</taxon>
        <taxon>Nocardiaceae</taxon>
        <taxon>Nocardia</taxon>
    </lineage>
</organism>
<dbReference type="Pfam" id="PF13460">
    <property type="entry name" value="NAD_binding_10"/>
    <property type="match status" value="1"/>
</dbReference>
<evidence type="ECO:0000259" key="1">
    <source>
        <dbReference type="Pfam" id="PF13460"/>
    </source>
</evidence>
<dbReference type="Gene3D" id="3.40.50.720">
    <property type="entry name" value="NAD(P)-binding Rossmann-like Domain"/>
    <property type="match status" value="1"/>
</dbReference>
<dbReference type="AlphaFoldDB" id="A0A370GZ39"/>
<dbReference type="PANTHER" id="PTHR43355">
    <property type="entry name" value="FLAVIN REDUCTASE (NADPH)"/>
    <property type="match status" value="1"/>
</dbReference>
<gene>
    <name evidence="2" type="ORF">DFR68_10755</name>
</gene>
<dbReference type="InterPro" id="IPR016040">
    <property type="entry name" value="NAD(P)-bd_dom"/>
</dbReference>
<dbReference type="PANTHER" id="PTHR43355:SF2">
    <property type="entry name" value="FLAVIN REDUCTASE (NADPH)"/>
    <property type="match status" value="1"/>
</dbReference>
<keyword evidence="3" id="KW-1185">Reference proteome</keyword>
<dbReference type="SUPFAM" id="SSF51735">
    <property type="entry name" value="NAD(P)-binding Rossmann-fold domains"/>
    <property type="match status" value="1"/>
</dbReference>
<dbReference type="InterPro" id="IPR051606">
    <property type="entry name" value="Polyketide_Oxido-like"/>
</dbReference>
<dbReference type="Proteomes" id="UP000255355">
    <property type="component" value="Unassembled WGS sequence"/>
</dbReference>
<evidence type="ECO:0000313" key="2">
    <source>
        <dbReference type="EMBL" id="RDI48930.1"/>
    </source>
</evidence>